<organism evidence="2 3">
    <name type="scientific">Saccharopolyspora elongata</name>
    <dbReference type="NCBI Taxonomy" id="2530387"/>
    <lineage>
        <taxon>Bacteria</taxon>
        <taxon>Bacillati</taxon>
        <taxon>Actinomycetota</taxon>
        <taxon>Actinomycetes</taxon>
        <taxon>Pseudonocardiales</taxon>
        <taxon>Pseudonocardiaceae</taxon>
        <taxon>Saccharopolyspora</taxon>
    </lineage>
</organism>
<name>A0A4R4YER8_9PSEU</name>
<keyword evidence="3" id="KW-1185">Reference proteome</keyword>
<proteinExistence type="predicted"/>
<comment type="caution">
    <text evidence="2">The sequence shown here is derived from an EMBL/GenBank/DDBJ whole genome shotgun (WGS) entry which is preliminary data.</text>
</comment>
<dbReference type="EMBL" id="SMKW01000041">
    <property type="protein sequence ID" value="TDD43183.1"/>
    <property type="molecule type" value="Genomic_DNA"/>
</dbReference>
<dbReference type="OrthoDB" id="9956922at2"/>
<dbReference type="RefSeq" id="WP_132489935.1">
    <property type="nucleotide sequence ID" value="NZ_SMKW01000041.1"/>
</dbReference>
<sequence>MDREELIRRFHTPDSELTPETQAHIADMDAELADKRARGEIVAESLAQRHSEVPLPTKTHRPTPQSEADEQDK</sequence>
<dbReference type="Proteomes" id="UP000294947">
    <property type="component" value="Unassembled WGS sequence"/>
</dbReference>
<evidence type="ECO:0000256" key="1">
    <source>
        <dbReference type="SAM" id="MobiDB-lite"/>
    </source>
</evidence>
<gene>
    <name evidence="2" type="ORF">E1288_27365</name>
</gene>
<evidence type="ECO:0000313" key="2">
    <source>
        <dbReference type="EMBL" id="TDD43183.1"/>
    </source>
</evidence>
<protein>
    <submittedName>
        <fullName evidence="2">Uncharacterized protein</fullName>
    </submittedName>
</protein>
<accession>A0A4R4YER8</accession>
<dbReference type="AlphaFoldDB" id="A0A4R4YER8"/>
<reference evidence="2 3" key="1">
    <citation type="submission" date="2019-03" db="EMBL/GenBank/DDBJ databases">
        <title>Draft genome sequences of novel Actinobacteria.</title>
        <authorList>
            <person name="Sahin N."/>
            <person name="Ay H."/>
            <person name="Saygin H."/>
        </authorList>
    </citation>
    <scope>NUCLEOTIDE SEQUENCE [LARGE SCALE GENOMIC DNA]</scope>
    <source>
        <strain evidence="2 3">7K502</strain>
    </source>
</reference>
<evidence type="ECO:0000313" key="3">
    <source>
        <dbReference type="Proteomes" id="UP000294947"/>
    </source>
</evidence>
<feature type="region of interest" description="Disordered" evidence="1">
    <location>
        <begin position="45"/>
        <end position="73"/>
    </location>
</feature>